<gene>
    <name evidence="3" type="ORF">SAMN04489720_1481</name>
</gene>
<dbReference type="RefSeq" id="WP_092503795.1">
    <property type="nucleotide sequence ID" value="NZ_LT629695.1"/>
</dbReference>
<feature type="compositionally biased region" description="Low complexity" evidence="1">
    <location>
        <begin position="61"/>
        <end position="76"/>
    </location>
</feature>
<feature type="transmembrane region" description="Helical" evidence="2">
    <location>
        <begin position="17"/>
        <end position="39"/>
    </location>
</feature>
<dbReference type="EMBL" id="LT629695">
    <property type="protein sequence ID" value="SDH51482.1"/>
    <property type="molecule type" value="Genomic_DNA"/>
</dbReference>
<feature type="compositionally biased region" description="Polar residues" evidence="1">
    <location>
        <begin position="82"/>
        <end position="105"/>
    </location>
</feature>
<dbReference type="AlphaFoldDB" id="A0A1G8D1D1"/>
<keyword evidence="2" id="KW-0812">Transmembrane</keyword>
<protein>
    <submittedName>
        <fullName evidence="3">Uncharacterized protein</fullName>
    </submittedName>
</protein>
<evidence type="ECO:0000256" key="2">
    <source>
        <dbReference type="SAM" id="Phobius"/>
    </source>
</evidence>
<organism evidence="3 4">
    <name type="scientific">Agrococcus jejuensis</name>
    <dbReference type="NCBI Taxonomy" id="399736"/>
    <lineage>
        <taxon>Bacteria</taxon>
        <taxon>Bacillati</taxon>
        <taxon>Actinomycetota</taxon>
        <taxon>Actinomycetes</taxon>
        <taxon>Micrococcales</taxon>
        <taxon>Microbacteriaceae</taxon>
        <taxon>Agrococcus</taxon>
    </lineage>
</organism>
<evidence type="ECO:0000313" key="4">
    <source>
        <dbReference type="Proteomes" id="UP000198822"/>
    </source>
</evidence>
<keyword evidence="2" id="KW-1133">Transmembrane helix</keyword>
<feature type="region of interest" description="Disordered" evidence="1">
    <location>
        <begin position="61"/>
        <end position="112"/>
    </location>
</feature>
<keyword evidence="4" id="KW-1185">Reference proteome</keyword>
<sequence>MNPGPGFGGGPGIDGTAIAQSIVTLLVLGGVVLFGVLVLRRLGAIERAVRGEPARIAAPVAPPVVQAPATPVAQPTDGDQRAWQQQAPVTQTDDAATRPPAQQQLREGPAPA</sequence>
<dbReference type="STRING" id="399736.SAMN04489720_1481"/>
<evidence type="ECO:0000313" key="3">
    <source>
        <dbReference type="EMBL" id="SDH51482.1"/>
    </source>
</evidence>
<proteinExistence type="predicted"/>
<evidence type="ECO:0000256" key="1">
    <source>
        <dbReference type="SAM" id="MobiDB-lite"/>
    </source>
</evidence>
<name>A0A1G8D1D1_9MICO</name>
<reference evidence="4" key="1">
    <citation type="submission" date="2016-10" db="EMBL/GenBank/DDBJ databases">
        <authorList>
            <person name="Varghese N."/>
            <person name="Submissions S."/>
        </authorList>
    </citation>
    <scope>NUCLEOTIDE SEQUENCE [LARGE SCALE GENOMIC DNA]</scope>
    <source>
        <strain evidence="4">DSM 22002</strain>
    </source>
</reference>
<keyword evidence="2" id="KW-0472">Membrane</keyword>
<accession>A0A1G8D1D1</accession>
<dbReference type="Proteomes" id="UP000198822">
    <property type="component" value="Chromosome I"/>
</dbReference>